<gene>
    <name evidence="3" type="ORF">UFOVP1081_60</name>
    <name evidence="4" type="ORF">UFOVP1433_61</name>
    <name evidence="2" type="ORF">UFOVP553_61</name>
</gene>
<proteinExistence type="predicted"/>
<accession>A0A6J5QLN2</accession>
<evidence type="ECO:0000313" key="2">
    <source>
        <dbReference type="EMBL" id="CAB4150020.1"/>
    </source>
</evidence>
<reference evidence="3" key="1">
    <citation type="submission" date="2020-05" db="EMBL/GenBank/DDBJ databases">
        <authorList>
            <person name="Chiriac C."/>
            <person name="Salcher M."/>
            <person name="Ghai R."/>
            <person name="Kavagutti S V."/>
        </authorList>
    </citation>
    <scope>NUCLEOTIDE SEQUENCE</scope>
</reference>
<sequence length="264" mass="28930">MNAITNGTLTQASHQWASRPDDERFTSLTDMLTHFGTQRAASREVVCPTRRLSLVPGIDHKALMLEGPNGHGYAPSHFSFGQLAVLAGAPAGYLRTLPAELAADCLNLGLQVTRKVEDVGCLLYRGEGEPVLRAATGPKYGRIWNSDVTKGLVDRFGDGIDGHWRVPGEFGKAVDVTKANTTLYASDRDMFVFLADETRRITVPNRRNGQSGSMARGFFIWNSEVGSSTFGLATFLFDYACSNRIVWGASDHKEIRIRHTAGRP</sequence>
<feature type="compositionally biased region" description="Polar residues" evidence="1">
    <location>
        <begin position="1"/>
        <end position="16"/>
    </location>
</feature>
<name>A0A6J5QLN2_9CAUD</name>
<feature type="region of interest" description="Disordered" evidence="1">
    <location>
        <begin position="1"/>
        <end position="20"/>
    </location>
</feature>
<evidence type="ECO:0000313" key="4">
    <source>
        <dbReference type="EMBL" id="CAB4213110.1"/>
    </source>
</evidence>
<dbReference type="EMBL" id="LR796529">
    <property type="protein sequence ID" value="CAB4150020.1"/>
    <property type="molecule type" value="Genomic_DNA"/>
</dbReference>
<organism evidence="3">
    <name type="scientific">uncultured Caudovirales phage</name>
    <dbReference type="NCBI Taxonomy" id="2100421"/>
    <lineage>
        <taxon>Viruses</taxon>
        <taxon>Duplodnaviria</taxon>
        <taxon>Heunggongvirae</taxon>
        <taxon>Uroviricota</taxon>
        <taxon>Caudoviricetes</taxon>
        <taxon>Peduoviridae</taxon>
        <taxon>Maltschvirus</taxon>
        <taxon>Maltschvirus maltsch</taxon>
    </lineage>
</organism>
<evidence type="ECO:0000256" key="1">
    <source>
        <dbReference type="SAM" id="MobiDB-lite"/>
    </source>
</evidence>
<protein>
    <submittedName>
        <fullName evidence="3">Uncharacterized protein</fullName>
    </submittedName>
</protein>
<evidence type="ECO:0000313" key="3">
    <source>
        <dbReference type="EMBL" id="CAB4183416.1"/>
    </source>
</evidence>
<dbReference type="EMBL" id="LR797038">
    <property type="protein sequence ID" value="CAB4183416.1"/>
    <property type="molecule type" value="Genomic_DNA"/>
</dbReference>
<dbReference type="EMBL" id="LR797392">
    <property type="protein sequence ID" value="CAB4213110.1"/>
    <property type="molecule type" value="Genomic_DNA"/>
</dbReference>